<dbReference type="AlphaFoldDB" id="A0AAJ0J108"/>
<reference evidence="1 2" key="1">
    <citation type="submission" date="2014-11" db="EMBL/GenBank/DDBJ databases">
        <title>Draft Genome Sequences of Xanthomonas vesicatoria Strains from the Balkan Peninsula.</title>
        <authorList>
            <person name="Vancheva T."/>
            <person name="Lefeuvre P."/>
            <person name="Bogatzevska N."/>
            <person name="Moncheva P."/>
            <person name="Koebnik R."/>
        </authorList>
    </citation>
    <scope>NUCLEOTIDE SEQUENCE [LARGE SCALE GENOMIC DNA]</scope>
    <source>
        <strain evidence="1 2">53M</strain>
    </source>
</reference>
<organism evidence="1 2">
    <name type="scientific">Xanthomonas vesicatoria</name>
    <dbReference type="NCBI Taxonomy" id="56460"/>
    <lineage>
        <taxon>Bacteria</taxon>
        <taxon>Pseudomonadati</taxon>
        <taxon>Pseudomonadota</taxon>
        <taxon>Gammaproteobacteria</taxon>
        <taxon>Lysobacterales</taxon>
        <taxon>Lysobacteraceae</taxon>
        <taxon>Xanthomonas</taxon>
    </lineage>
</organism>
<comment type="caution">
    <text evidence="1">The sequence shown here is derived from an EMBL/GenBank/DDBJ whole genome shotgun (WGS) entry which is preliminary data.</text>
</comment>
<dbReference type="EMBL" id="JSYJ01000012">
    <property type="protein sequence ID" value="KHM97567.1"/>
    <property type="molecule type" value="Genomic_DNA"/>
</dbReference>
<sequence length="63" mass="6981">MAEGSVWLLRAACEKCLVLKQTNAENQHAASCGTRHVIEQQLIKAKRTYIASAECSALMQYRG</sequence>
<dbReference type="Proteomes" id="UP000030969">
    <property type="component" value="Unassembled WGS sequence"/>
</dbReference>
<evidence type="ECO:0000313" key="1">
    <source>
        <dbReference type="EMBL" id="KHM97567.1"/>
    </source>
</evidence>
<evidence type="ECO:0000313" key="2">
    <source>
        <dbReference type="Proteomes" id="UP000030969"/>
    </source>
</evidence>
<name>A0AAJ0J108_9XANT</name>
<accession>A0AAJ0J108</accession>
<gene>
    <name evidence="1" type="ORF">OR61_03640</name>
</gene>
<protein>
    <submittedName>
        <fullName evidence="1">Uncharacterized protein</fullName>
    </submittedName>
</protein>
<proteinExistence type="predicted"/>